<protein>
    <submittedName>
        <fullName evidence="2">Uncharacterized protein</fullName>
    </submittedName>
</protein>
<keyword evidence="1" id="KW-0175">Coiled coil</keyword>
<accession>A0A1H2I297</accession>
<dbReference type="AlphaFoldDB" id="A0A1H2I297"/>
<reference evidence="3" key="1">
    <citation type="submission" date="2016-10" db="EMBL/GenBank/DDBJ databases">
        <authorList>
            <person name="Varghese N."/>
            <person name="Submissions S."/>
        </authorList>
    </citation>
    <scope>NUCLEOTIDE SEQUENCE [LARGE SCALE GENOMIC DNA]</scope>
    <source>
        <strain evidence="3">DSM 3384</strain>
    </source>
</reference>
<proteinExistence type="predicted"/>
<dbReference type="EMBL" id="FNLL01000007">
    <property type="protein sequence ID" value="SDU38179.1"/>
    <property type="molecule type" value="Genomic_DNA"/>
</dbReference>
<evidence type="ECO:0000256" key="1">
    <source>
        <dbReference type="SAM" id="Coils"/>
    </source>
</evidence>
<name>A0A1H2I297_9BACT</name>
<organism evidence="2 3">
    <name type="scientific">Desulfobacula phenolica</name>
    <dbReference type="NCBI Taxonomy" id="90732"/>
    <lineage>
        <taxon>Bacteria</taxon>
        <taxon>Pseudomonadati</taxon>
        <taxon>Thermodesulfobacteriota</taxon>
        <taxon>Desulfobacteria</taxon>
        <taxon>Desulfobacterales</taxon>
        <taxon>Desulfobacteraceae</taxon>
        <taxon>Desulfobacula</taxon>
    </lineage>
</organism>
<evidence type="ECO:0000313" key="2">
    <source>
        <dbReference type="EMBL" id="SDU38179.1"/>
    </source>
</evidence>
<dbReference type="RefSeq" id="WP_092235011.1">
    <property type="nucleotide sequence ID" value="NZ_FNLL01000007.1"/>
</dbReference>
<evidence type="ECO:0000313" key="3">
    <source>
        <dbReference type="Proteomes" id="UP000199608"/>
    </source>
</evidence>
<gene>
    <name evidence="2" type="ORF">SAMN04487931_107188</name>
</gene>
<keyword evidence="3" id="KW-1185">Reference proteome</keyword>
<sequence length="142" mass="16238">MKTQDKQIVAMLKAFDRDVVLKAIELYNDEDSLRQELNTGGWFPQRDKPENQEFYFIDGVYWVQTPEKRNEETATKIKELQQQAAAAKKKRTSMALKKVSVKCPYCGAETYKQAVCGGCAAGKKGYKIRLICEENPDHEVLL</sequence>
<dbReference type="Proteomes" id="UP000199608">
    <property type="component" value="Unassembled WGS sequence"/>
</dbReference>
<feature type="coiled-coil region" evidence="1">
    <location>
        <begin position="70"/>
        <end position="97"/>
    </location>
</feature>